<name>A0A4P6XNG7_9ASCO</name>
<evidence type="ECO:0000256" key="1">
    <source>
        <dbReference type="ARBA" id="ARBA00008433"/>
    </source>
</evidence>
<dbReference type="STRING" id="2163413.A0A4P6XNG7"/>
<dbReference type="PANTHER" id="PTHR12991:SF10">
    <property type="entry name" value="GATOR COMPLEX PROTEIN NPRL2"/>
    <property type="match status" value="1"/>
</dbReference>
<evidence type="ECO:0000313" key="4">
    <source>
        <dbReference type="Proteomes" id="UP000292447"/>
    </source>
</evidence>
<dbReference type="GO" id="GO:0005096">
    <property type="term" value="F:GTPase activator activity"/>
    <property type="evidence" value="ECO:0007669"/>
    <property type="project" value="TreeGrafter"/>
</dbReference>
<feature type="region of interest" description="Disordered" evidence="2">
    <location>
        <begin position="325"/>
        <end position="351"/>
    </location>
</feature>
<evidence type="ECO:0000256" key="2">
    <source>
        <dbReference type="SAM" id="MobiDB-lite"/>
    </source>
</evidence>
<gene>
    <name evidence="3" type="primary">MPUL0B04140</name>
    <name evidence="3" type="ORF">METSCH_B04140</name>
</gene>
<protein>
    <submittedName>
        <fullName evidence="3">Nitrogen permease regulator 2</fullName>
    </submittedName>
</protein>
<reference evidence="4" key="1">
    <citation type="submission" date="2019-03" db="EMBL/GenBank/DDBJ databases">
        <title>Snf2 controls pulcherriminic acid biosynthesis and connects pigmentation and antifungal activity of the yeast Metschnikowia pulcherrima.</title>
        <authorList>
            <person name="Gore-Lloyd D."/>
            <person name="Sumann I."/>
            <person name="Brachmann A.O."/>
            <person name="Schneeberger K."/>
            <person name="Ortiz-Merino R.A."/>
            <person name="Moreno-Beltran M."/>
            <person name="Schlaefli M."/>
            <person name="Kirner P."/>
            <person name="Santos Kron A."/>
            <person name="Wolfe K.H."/>
            <person name="Piel J."/>
            <person name="Ahrens C.H."/>
            <person name="Henk D."/>
            <person name="Freimoser F.M."/>
        </authorList>
    </citation>
    <scope>NUCLEOTIDE SEQUENCE [LARGE SCALE GENOMIC DNA]</scope>
    <source>
        <strain evidence="4">APC 1.2</strain>
    </source>
</reference>
<accession>A0A4P6XNG7</accession>
<dbReference type="InterPro" id="IPR009348">
    <property type="entry name" value="NPR2-like"/>
</dbReference>
<dbReference type="GO" id="GO:1990130">
    <property type="term" value="C:GATOR1 complex"/>
    <property type="evidence" value="ECO:0007669"/>
    <property type="project" value="TreeGrafter"/>
</dbReference>
<dbReference type="Pfam" id="PF06218">
    <property type="entry name" value="NPR2"/>
    <property type="match status" value="1"/>
</dbReference>
<dbReference type="GO" id="GO:0005774">
    <property type="term" value="C:vacuolar membrane"/>
    <property type="evidence" value="ECO:0007669"/>
    <property type="project" value="TreeGrafter"/>
</dbReference>
<feature type="region of interest" description="Disordered" evidence="2">
    <location>
        <begin position="576"/>
        <end position="596"/>
    </location>
</feature>
<dbReference type="PANTHER" id="PTHR12991">
    <property type="entry name" value="NITROGEN PERMEASE REGULATOR 2/TUMOR SUPPRESSOR CANDIDATE 4"/>
    <property type="match status" value="1"/>
</dbReference>
<evidence type="ECO:0000313" key="3">
    <source>
        <dbReference type="EMBL" id="QBM87214.1"/>
    </source>
</evidence>
<feature type="compositionally biased region" description="Low complexity" evidence="2">
    <location>
        <begin position="333"/>
        <end position="346"/>
    </location>
</feature>
<dbReference type="EMBL" id="CP034457">
    <property type="protein sequence ID" value="QBM87214.1"/>
    <property type="molecule type" value="Genomic_DNA"/>
</dbReference>
<dbReference type="AlphaFoldDB" id="A0A4P6XNG7"/>
<proteinExistence type="inferred from homology"/>
<comment type="similarity">
    <text evidence="1">Belongs to the NPR2 family.</text>
</comment>
<sequence length="645" mass="71870">MISNDGFVPITAIFYAVFHPVKGTQIVHQVPEGSIGSSDLEPNSDVLFNFDTVKNYIIPKPQLCNKLVSFKINEFRVLGYPVNIEGSHYSRNSFNFNFGFVLPYNSDTTPYELAVSRMGKMFRALEEQLLLLSKLDKEHAFFSNQDDAQFASKSFEYTPGHSKIQKFSLLSIESLVAQLYQDLNNYSECCIPIDSANSVDIKLFPMLPPPVNLKAFQVPILTVKLNLLIDVVWDPTMVKILPYINGLNSVKRISELAGADYLLTKQCIQHLMHYQCIILADIFQFSNIYAPTNHIGNFLKTNGMAEECQAYIITTSHWNEPVSLNSLQQTPRSGTTPISPSLSSTPQESTSAHGIFVKTRAANDGKASMAESASPLTNGLSLGMAAAFLGKKSEIKIPSKATLFYLYRLLNQGQTIKEWYIQHQKTLKNIDVRRFINFGVVRGIIYRVNLYPILHWVTKSLEAGEGSTKGLDDLLAHFQKKAKIDSACDPPTGNAAEAGLLKSVVRESNLKTGKKTRTVSFNYHVNRSSGGSSSHVLSRDRRSGSREFPLIEREDTVDQLDLDVFDSDSDELIVLPNAAQEDDSDSESESSAVATRRSETDEIVKLIKLVRGSQHFDSICTELQKSRSEVEKLLDKLGAHSVINS</sequence>
<organism evidence="3 4">
    <name type="scientific">Metschnikowia aff. pulcherrima</name>
    <dbReference type="NCBI Taxonomy" id="2163413"/>
    <lineage>
        <taxon>Eukaryota</taxon>
        <taxon>Fungi</taxon>
        <taxon>Dikarya</taxon>
        <taxon>Ascomycota</taxon>
        <taxon>Saccharomycotina</taxon>
        <taxon>Pichiomycetes</taxon>
        <taxon>Metschnikowiaceae</taxon>
        <taxon>Metschnikowia</taxon>
    </lineage>
</organism>
<keyword evidence="4" id="KW-1185">Reference proteome</keyword>
<dbReference type="Proteomes" id="UP000292447">
    <property type="component" value="Chromosome II"/>
</dbReference>
<dbReference type="GO" id="GO:1904262">
    <property type="term" value="P:negative regulation of TORC1 signaling"/>
    <property type="evidence" value="ECO:0007669"/>
    <property type="project" value="TreeGrafter"/>
</dbReference>
<dbReference type="GO" id="GO:0010508">
    <property type="term" value="P:positive regulation of autophagy"/>
    <property type="evidence" value="ECO:0007669"/>
    <property type="project" value="TreeGrafter"/>
</dbReference>